<keyword evidence="2" id="KW-1185">Reference proteome</keyword>
<protein>
    <submittedName>
        <fullName evidence="1">Uncharacterized protein</fullName>
    </submittedName>
</protein>
<sequence length="71" mass="7891">MVGDVNQQTNLVHKAPKKEGELDAVAVVHSYEDKVSAGSHKTRLTALNLCIFYRFLSLFTPGFCRCTMLCS</sequence>
<comment type="caution">
    <text evidence="1">The sequence shown here is derived from an EMBL/GenBank/DDBJ whole genome shotgun (WGS) entry which is preliminary data.</text>
</comment>
<dbReference type="AlphaFoldDB" id="A0AAN9P792"/>
<organism evidence="1 2">
    <name type="scientific">Crotalaria pallida</name>
    <name type="common">Smooth rattlebox</name>
    <name type="synonym">Crotalaria striata</name>
    <dbReference type="NCBI Taxonomy" id="3830"/>
    <lineage>
        <taxon>Eukaryota</taxon>
        <taxon>Viridiplantae</taxon>
        <taxon>Streptophyta</taxon>
        <taxon>Embryophyta</taxon>
        <taxon>Tracheophyta</taxon>
        <taxon>Spermatophyta</taxon>
        <taxon>Magnoliopsida</taxon>
        <taxon>eudicotyledons</taxon>
        <taxon>Gunneridae</taxon>
        <taxon>Pentapetalae</taxon>
        <taxon>rosids</taxon>
        <taxon>fabids</taxon>
        <taxon>Fabales</taxon>
        <taxon>Fabaceae</taxon>
        <taxon>Papilionoideae</taxon>
        <taxon>50 kb inversion clade</taxon>
        <taxon>genistoids sensu lato</taxon>
        <taxon>core genistoids</taxon>
        <taxon>Crotalarieae</taxon>
        <taxon>Crotalaria</taxon>
    </lineage>
</organism>
<accession>A0AAN9P792</accession>
<dbReference type="EMBL" id="JAYWIO010000001">
    <property type="protein sequence ID" value="KAK7287301.1"/>
    <property type="molecule type" value="Genomic_DNA"/>
</dbReference>
<dbReference type="Proteomes" id="UP001372338">
    <property type="component" value="Unassembled WGS sequence"/>
</dbReference>
<evidence type="ECO:0000313" key="1">
    <source>
        <dbReference type="EMBL" id="KAK7287301.1"/>
    </source>
</evidence>
<name>A0AAN9P792_CROPI</name>
<gene>
    <name evidence="1" type="ORF">RIF29_00526</name>
</gene>
<reference evidence="1 2" key="1">
    <citation type="submission" date="2024-01" db="EMBL/GenBank/DDBJ databases">
        <title>The genomes of 5 underutilized Papilionoideae crops provide insights into root nodulation and disease resistanc.</title>
        <authorList>
            <person name="Yuan L."/>
        </authorList>
    </citation>
    <scope>NUCLEOTIDE SEQUENCE [LARGE SCALE GENOMIC DNA]</scope>
    <source>
        <strain evidence="1">ZHUSHIDOU_FW_LH</strain>
        <tissue evidence="1">Leaf</tissue>
    </source>
</reference>
<evidence type="ECO:0000313" key="2">
    <source>
        <dbReference type="Proteomes" id="UP001372338"/>
    </source>
</evidence>
<proteinExistence type="predicted"/>